<dbReference type="SMART" id="SM00355">
    <property type="entry name" value="ZnF_C2H2"/>
    <property type="match status" value="10"/>
</dbReference>
<evidence type="ECO:0000256" key="4">
    <source>
        <dbReference type="ARBA" id="ARBA00022833"/>
    </source>
</evidence>
<feature type="region of interest" description="Disordered" evidence="5">
    <location>
        <begin position="176"/>
        <end position="219"/>
    </location>
</feature>
<feature type="region of interest" description="Disordered" evidence="5">
    <location>
        <begin position="1"/>
        <end position="101"/>
    </location>
</feature>
<feature type="compositionally biased region" description="Basic and acidic residues" evidence="5">
    <location>
        <begin position="203"/>
        <end position="219"/>
    </location>
</feature>
<keyword evidence="2" id="KW-0677">Repeat</keyword>
<feature type="compositionally biased region" description="Polar residues" evidence="5">
    <location>
        <begin position="59"/>
        <end position="72"/>
    </location>
</feature>
<name>A0A482VUV5_ASBVE</name>
<evidence type="ECO:0000256" key="2">
    <source>
        <dbReference type="ARBA" id="ARBA00022737"/>
    </source>
</evidence>
<evidence type="ECO:0000313" key="7">
    <source>
        <dbReference type="EMBL" id="RZC36731.1"/>
    </source>
</evidence>
<keyword evidence="4" id="KW-0862">Zinc</keyword>
<evidence type="ECO:0000256" key="1">
    <source>
        <dbReference type="ARBA" id="ARBA00022723"/>
    </source>
</evidence>
<keyword evidence="1" id="KW-0479">Metal-binding</keyword>
<comment type="caution">
    <text evidence="7">The sequence shown here is derived from an EMBL/GenBank/DDBJ whole genome shotgun (WGS) entry which is preliminary data.</text>
</comment>
<feature type="region of interest" description="Disordered" evidence="5">
    <location>
        <begin position="674"/>
        <end position="721"/>
    </location>
</feature>
<evidence type="ECO:0000313" key="8">
    <source>
        <dbReference type="Proteomes" id="UP000292052"/>
    </source>
</evidence>
<feature type="compositionally biased region" description="Basic and acidic residues" evidence="5">
    <location>
        <begin position="47"/>
        <end position="58"/>
    </location>
</feature>
<feature type="compositionally biased region" description="Low complexity" evidence="5">
    <location>
        <begin position="1119"/>
        <end position="1130"/>
    </location>
</feature>
<feature type="region of interest" description="Disordered" evidence="5">
    <location>
        <begin position="583"/>
        <end position="657"/>
    </location>
</feature>
<dbReference type="InterPro" id="IPR050688">
    <property type="entry name" value="Zinc_finger/UBP_domain"/>
</dbReference>
<dbReference type="GO" id="GO:0045944">
    <property type="term" value="P:positive regulation of transcription by RNA polymerase II"/>
    <property type="evidence" value="ECO:0007669"/>
    <property type="project" value="TreeGrafter"/>
</dbReference>
<sequence>MQQLDYYPHGSTPTPDPYNQRPPPTLSPQSDGFGEYDPQTKSKKQNSRKEFSVLREFNEQSLTSKNEQFTQQSKVESDRKDDDKESKSKLDGKGRNEGDDMEIINKFLKKLLENEQTRAAASVFIENVSNSLDDEELEAVVQAVRVQNKLDSAKEKPEQTNWGRVVNRKLILDGDDEESVSERKNKTFSKPVIDDNDDDSEEQEQKLTEEKKKKPKPHKTELDLLHDDIRLMFISDGVLTATGRRMCCLLKDDTTKTISESFDMKAPENQKQLNLMRSVRVIIPVHENLDKMNVRNRSIDEEEICSKEDSNDERVKEKEQSEKSSKKQEKKSLTSPSRVSHKKRGAAWANGIIPKSKRKKKVETEKAPQTGEVSVGLDKVELEVNVPLALLEPDKNYFCSKTGRSKKACKLCCFNGRGIAHHYRQEHPEYEVLSSRLRPTKAKEAIEESIRLKLDESEDCPLAPQQKYAFKCRFCDTVMNTRPSSFFDHISSHTGEYRHLCMLCSFGSSMRKCLGFHYKNVHGTLRERKVYSVKSNVYGYICLECNFVQIKKKSVEDHVNIYHLGEGNKIMKIHLSSIEITSGEGVKPTVPKPVKKRPNKEDETESEPPVKKKKPNEEDLPDGNKEQEQPPVEKKKPNEEVLPDKNKEQEQPPVKADEQLEALTLLSRLDASDKKKEVDLDPTVKFEEEAPNLNIVKDLDEEEEQKEEEDESLATPNEEVEEEIEIEIVKDATNEKKIKEVDMAVFTCNTDLQEEINQERLEKMMQLNDCIKVKRQALSIVEKLSNRLLQENSLKSDPEDNPTVESDLEVVTPLKERVFQKVNINIEGTIETILKPQNEVRTVLSAGFLDIVKKSDNLEYACRVSSCSFMSKDRDVFIAHLNKDHKKDNQNYKLTRCFICQTEIVATPEEGVLIKFFVHVEERHLGIRQIECEKDVVKTVPLIDEPSKAKGDGSTVLSAGFLDIIKELDGFEYVCRVPNCRFTSKDRKTFVNHWNDDHMKVTHDYKMIKCRICQSEVGATLEKTLLMNFFTHVEEKHFEASGIEKSNPFSFTISEVKSLDPVEGSQNFTTESVVSLAEDKDKEEGGFAMEASPSLAEDNDATFTIENVVSLAEDPEDPTPSASAKAPPTRARTKSKPSKPWKTTTALRVFLQHPKKLYKCPQFTCYFATNKRDLFDSHLEIHAGVNDELVCCVYCDVKTFITYAGLHIDLYHASCLYSCSQCLYRALRREYVMVHMKIKHKGVTSIIPLAPKSLKASAKKQKSFTVNETCNPYKCGYEGRKLNMSLRRCTEQFLYQNEYMTHLEEGHDGSMVCGCVNNNLTCTYKSAVASDMIDHWRTHNCYNFHCLICQVGCMELSTMLEHYSTTHPNREPIVVDRRNSPEVGILIFFSRGRVKVETCFQGEHFGYTNGAFARIKYVKRELFDSVSPHQQTAEVIQVEDDENVVATKDKTENQLLSEEMLLAKYGKMCDPAEKELKCPICLEFKTTKISYFVYHLLLELKCHRFKCDVCSYCSITFGTMAIHCQDEHNDTILSNVTECPVDKRVLLWIQLVMKFQAKAITSQFFFESGEEAQSLFRNTQCDYCGRW</sequence>
<dbReference type="GO" id="GO:0005634">
    <property type="term" value="C:nucleus"/>
    <property type="evidence" value="ECO:0007669"/>
    <property type="project" value="TreeGrafter"/>
</dbReference>
<protein>
    <submittedName>
        <fullName evidence="7">Trypan PARP domain containing protein</fullName>
    </submittedName>
</protein>
<dbReference type="OrthoDB" id="4737882at2759"/>
<keyword evidence="3" id="KW-0863">Zinc-finger</keyword>
<dbReference type="EMBL" id="QDEB01059379">
    <property type="protein sequence ID" value="RZC36731.1"/>
    <property type="molecule type" value="Genomic_DNA"/>
</dbReference>
<gene>
    <name evidence="7" type="ORF">BDFB_006062</name>
</gene>
<feature type="compositionally biased region" description="Basic and acidic residues" evidence="5">
    <location>
        <begin position="75"/>
        <end position="98"/>
    </location>
</feature>
<organism evidence="7 8">
    <name type="scientific">Asbolus verrucosus</name>
    <name type="common">Desert ironclad beetle</name>
    <dbReference type="NCBI Taxonomy" id="1661398"/>
    <lineage>
        <taxon>Eukaryota</taxon>
        <taxon>Metazoa</taxon>
        <taxon>Ecdysozoa</taxon>
        <taxon>Arthropoda</taxon>
        <taxon>Hexapoda</taxon>
        <taxon>Insecta</taxon>
        <taxon>Pterygota</taxon>
        <taxon>Neoptera</taxon>
        <taxon>Endopterygota</taxon>
        <taxon>Coleoptera</taxon>
        <taxon>Polyphaga</taxon>
        <taxon>Cucujiformia</taxon>
        <taxon>Tenebrionidae</taxon>
        <taxon>Pimeliinae</taxon>
        <taxon>Asbolus</taxon>
    </lineage>
</organism>
<evidence type="ECO:0000259" key="6">
    <source>
        <dbReference type="PROSITE" id="PS00028"/>
    </source>
</evidence>
<proteinExistence type="predicted"/>
<feature type="compositionally biased region" description="Pro residues" evidence="5">
    <location>
        <begin position="14"/>
        <end position="26"/>
    </location>
</feature>
<feature type="compositionally biased region" description="Basic and acidic residues" evidence="5">
    <location>
        <begin position="674"/>
        <end position="688"/>
    </location>
</feature>
<feature type="region of interest" description="Disordered" evidence="5">
    <location>
        <begin position="1111"/>
        <end position="1141"/>
    </location>
</feature>
<dbReference type="GO" id="GO:0008270">
    <property type="term" value="F:zinc ion binding"/>
    <property type="evidence" value="ECO:0007669"/>
    <property type="project" value="UniProtKB-KW"/>
</dbReference>
<dbReference type="Proteomes" id="UP000292052">
    <property type="component" value="Unassembled WGS sequence"/>
</dbReference>
<evidence type="ECO:0000256" key="5">
    <source>
        <dbReference type="SAM" id="MobiDB-lite"/>
    </source>
</evidence>
<keyword evidence="8" id="KW-1185">Reference proteome</keyword>
<feature type="domain" description="C2H2-type" evidence="6">
    <location>
        <begin position="1346"/>
        <end position="1367"/>
    </location>
</feature>
<dbReference type="InterPro" id="IPR013087">
    <property type="entry name" value="Znf_C2H2_type"/>
</dbReference>
<feature type="compositionally biased region" description="Basic and acidic residues" evidence="5">
    <location>
        <begin position="622"/>
        <end position="657"/>
    </location>
</feature>
<dbReference type="PANTHER" id="PTHR24403">
    <property type="entry name" value="ZINC FINGER PROTEIN"/>
    <property type="match status" value="1"/>
</dbReference>
<dbReference type="PANTHER" id="PTHR24403:SF60">
    <property type="entry name" value="ZINC FINGER PROTEIN 407"/>
    <property type="match status" value="1"/>
</dbReference>
<evidence type="ECO:0000256" key="3">
    <source>
        <dbReference type="ARBA" id="ARBA00022771"/>
    </source>
</evidence>
<accession>A0A482VUV5</accession>
<feature type="compositionally biased region" description="Basic and acidic residues" evidence="5">
    <location>
        <begin position="305"/>
        <end position="332"/>
    </location>
</feature>
<feature type="compositionally biased region" description="Acidic residues" evidence="5">
    <location>
        <begin position="699"/>
        <end position="721"/>
    </location>
</feature>
<dbReference type="PROSITE" id="PS00028">
    <property type="entry name" value="ZINC_FINGER_C2H2_1"/>
    <property type="match status" value="1"/>
</dbReference>
<reference evidence="7 8" key="1">
    <citation type="submission" date="2017-03" db="EMBL/GenBank/DDBJ databases">
        <title>Genome of the blue death feigning beetle - Asbolus verrucosus.</title>
        <authorList>
            <person name="Rider S.D."/>
        </authorList>
    </citation>
    <scope>NUCLEOTIDE SEQUENCE [LARGE SCALE GENOMIC DNA]</scope>
    <source>
        <strain evidence="7">Butters</strain>
        <tissue evidence="7">Head and leg muscle</tissue>
    </source>
</reference>
<feature type="region of interest" description="Disordered" evidence="5">
    <location>
        <begin position="305"/>
        <end position="368"/>
    </location>
</feature>